<protein>
    <submittedName>
        <fullName evidence="2">Uncharacterized protein</fullName>
    </submittedName>
</protein>
<evidence type="ECO:0000313" key="2">
    <source>
        <dbReference type="EMBL" id="CAK9087876.1"/>
    </source>
</evidence>
<organism evidence="2 3">
    <name type="scientific">Durusdinium trenchii</name>
    <dbReference type="NCBI Taxonomy" id="1381693"/>
    <lineage>
        <taxon>Eukaryota</taxon>
        <taxon>Sar</taxon>
        <taxon>Alveolata</taxon>
        <taxon>Dinophyceae</taxon>
        <taxon>Suessiales</taxon>
        <taxon>Symbiodiniaceae</taxon>
        <taxon>Durusdinium</taxon>
    </lineage>
</organism>
<accession>A0ABP0QL68</accession>
<dbReference type="EMBL" id="CAXAMN010024583">
    <property type="protein sequence ID" value="CAK9087876.1"/>
    <property type="molecule type" value="Genomic_DNA"/>
</dbReference>
<sequence>MPRAAVGLGLTPWSLEDGGAADGGLTGGDVSHLGDRYHWDAFLFARPPQPRAVSFPSLEQKVFRALSGGSVEEVEAKAQEDEAAEAARPLRKLPF</sequence>
<keyword evidence="3" id="KW-1185">Reference proteome</keyword>
<proteinExistence type="predicted"/>
<comment type="caution">
    <text evidence="2">The sequence shown here is derived from an EMBL/GenBank/DDBJ whole genome shotgun (WGS) entry which is preliminary data.</text>
</comment>
<dbReference type="Proteomes" id="UP001642484">
    <property type="component" value="Unassembled WGS sequence"/>
</dbReference>
<evidence type="ECO:0000256" key="1">
    <source>
        <dbReference type="SAM" id="MobiDB-lite"/>
    </source>
</evidence>
<feature type="region of interest" description="Disordered" evidence="1">
    <location>
        <begin position="74"/>
        <end position="95"/>
    </location>
</feature>
<evidence type="ECO:0000313" key="3">
    <source>
        <dbReference type="Proteomes" id="UP001642484"/>
    </source>
</evidence>
<name>A0ABP0QL68_9DINO</name>
<gene>
    <name evidence="2" type="ORF">CCMP2556_LOCUS42435</name>
</gene>
<reference evidence="2 3" key="1">
    <citation type="submission" date="2024-02" db="EMBL/GenBank/DDBJ databases">
        <authorList>
            <person name="Chen Y."/>
            <person name="Shah S."/>
            <person name="Dougan E. K."/>
            <person name="Thang M."/>
            <person name="Chan C."/>
        </authorList>
    </citation>
    <scope>NUCLEOTIDE SEQUENCE [LARGE SCALE GENOMIC DNA]</scope>
</reference>